<feature type="domain" description="HTH luxR-type" evidence="4">
    <location>
        <begin position="212"/>
        <end position="277"/>
    </location>
</feature>
<dbReference type="Pfam" id="PF00196">
    <property type="entry name" value="GerE"/>
    <property type="match status" value="1"/>
</dbReference>
<dbReference type="InterPro" id="IPR036388">
    <property type="entry name" value="WH-like_DNA-bd_sf"/>
</dbReference>
<evidence type="ECO:0000256" key="2">
    <source>
        <dbReference type="ARBA" id="ARBA00023125"/>
    </source>
</evidence>
<dbReference type="PANTHER" id="PTHR43214:SF42">
    <property type="entry name" value="TRANSCRIPTIONAL REGULATORY PROTEIN DESR"/>
    <property type="match status" value="1"/>
</dbReference>
<dbReference type="PRINTS" id="PR00038">
    <property type="entry name" value="HTHLUXR"/>
</dbReference>
<dbReference type="PROSITE" id="PS50043">
    <property type="entry name" value="HTH_LUXR_2"/>
    <property type="match status" value="1"/>
</dbReference>
<dbReference type="InterPro" id="IPR058245">
    <property type="entry name" value="NreC/VraR/RcsB-like_REC"/>
</dbReference>
<name>A0A378YXJ9_9BURK</name>
<keyword evidence="2" id="KW-0238">DNA-binding</keyword>
<dbReference type="RefSeq" id="WP_257125730.1">
    <property type="nucleotide sequence ID" value="NZ_CP009553.3"/>
</dbReference>
<dbReference type="SUPFAM" id="SSF46894">
    <property type="entry name" value="C-terminal effector domain of the bipartite response regulators"/>
    <property type="match status" value="1"/>
</dbReference>
<evidence type="ECO:0000259" key="5">
    <source>
        <dbReference type="PROSITE" id="PS50110"/>
    </source>
</evidence>
<sequence length="283" mass="30506">MPGDGRDPVGRHFHPVRTVEVEFWKSRTLIQECDIIPRIVDAGYLQARFRASPQMPTVFLIDDHAMFREGLLLALRAGTSELDFEAFSDGESAVAALAGRPDVRAVMSDYYLPDLAGAALLARLRATRPDLRLLVISASEDRQDVRSALIAGAHGFVHKSADSRTLIGALRAVLRGERYFPAGLGDCDVENDALAGPRTPGDGTEFSDDRSIAERLSGLTPRQREVLLLVCDGLRNGEIAARLGMTEKTVKAHVSAVLAGLGALNRTQAATLARRGGLLGKPS</sequence>
<dbReference type="Pfam" id="PF00072">
    <property type="entry name" value="Response_reg"/>
    <property type="match status" value="1"/>
</dbReference>
<evidence type="ECO:0000256" key="3">
    <source>
        <dbReference type="PROSITE-ProRule" id="PRU00169"/>
    </source>
</evidence>
<dbReference type="PROSITE" id="PS50110">
    <property type="entry name" value="RESPONSE_REGULATORY"/>
    <property type="match status" value="1"/>
</dbReference>
<protein>
    <submittedName>
        <fullName evidence="6">Transcriptional regulatory protein devR (DosR)</fullName>
    </submittedName>
</protein>
<dbReference type="InterPro" id="IPR039420">
    <property type="entry name" value="WalR-like"/>
</dbReference>
<dbReference type="GO" id="GO:0006355">
    <property type="term" value="P:regulation of DNA-templated transcription"/>
    <property type="evidence" value="ECO:0007669"/>
    <property type="project" value="InterPro"/>
</dbReference>
<dbReference type="Proteomes" id="UP000254573">
    <property type="component" value="Unassembled WGS sequence"/>
</dbReference>
<accession>A0A378YXJ9</accession>
<dbReference type="Gene3D" id="3.40.50.2300">
    <property type="match status" value="1"/>
</dbReference>
<feature type="domain" description="Response regulatory" evidence="5">
    <location>
        <begin position="57"/>
        <end position="174"/>
    </location>
</feature>
<dbReference type="CDD" id="cd17535">
    <property type="entry name" value="REC_NarL-like"/>
    <property type="match status" value="1"/>
</dbReference>
<dbReference type="EMBL" id="UGSG01000001">
    <property type="protein sequence ID" value="SUA81533.1"/>
    <property type="molecule type" value="Genomic_DNA"/>
</dbReference>
<dbReference type="AlphaFoldDB" id="A0A378YXJ9"/>
<dbReference type="GO" id="GO:0003677">
    <property type="term" value="F:DNA binding"/>
    <property type="evidence" value="ECO:0007669"/>
    <property type="project" value="UniProtKB-KW"/>
</dbReference>
<organism evidence="6 7">
    <name type="scientific">Pandoraea pnomenusa</name>
    <dbReference type="NCBI Taxonomy" id="93220"/>
    <lineage>
        <taxon>Bacteria</taxon>
        <taxon>Pseudomonadati</taxon>
        <taxon>Pseudomonadota</taxon>
        <taxon>Betaproteobacteria</taxon>
        <taxon>Burkholderiales</taxon>
        <taxon>Burkholderiaceae</taxon>
        <taxon>Pandoraea</taxon>
    </lineage>
</organism>
<dbReference type="GO" id="GO:0000160">
    <property type="term" value="P:phosphorelay signal transduction system"/>
    <property type="evidence" value="ECO:0007669"/>
    <property type="project" value="InterPro"/>
</dbReference>
<evidence type="ECO:0000313" key="7">
    <source>
        <dbReference type="Proteomes" id="UP000254573"/>
    </source>
</evidence>
<dbReference type="Gene3D" id="1.10.10.10">
    <property type="entry name" value="Winged helix-like DNA-binding domain superfamily/Winged helix DNA-binding domain"/>
    <property type="match status" value="1"/>
</dbReference>
<evidence type="ECO:0000313" key="6">
    <source>
        <dbReference type="EMBL" id="SUA81533.1"/>
    </source>
</evidence>
<gene>
    <name evidence="6" type="primary">devR</name>
    <name evidence="6" type="ORF">NCTC13160_04396</name>
</gene>
<dbReference type="InterPro" id="IPR016032">
    <property type="entry name" value="Sig_transdc_resp-reg_C-effctor"/>
</dbReference>
<feature type="modified residue" description="4-aspartylphosphate" evidence="3">
    <location>
        <position position="109"/>
    </location>
</feature>
<dbReference type="PANTHER" id="PTHR43214">
    <property type="entry name" value="TWO-COMPONENT RESPONSE REGULATOR"/>
    <property type="match status" value="1"/>
</dbReference>
<evidence type="ECO:0000256" key="1">
    <source>
        <dbReference type="ARBA" id="ARBA00022553"/>
    </source>
</evidence>
<dbReference type="SMART" id="SM00448">
    <property type="entry name" value="REC"/>
    <property type="match status" value="1"/>
</dbReference>
<dbReference type="InterPro" id="IPR000792">
    <property type="entry name" value="Tscrpt_reg_LuxR_C"/>
</dbReference>
<dbReference type="SMART" id="SM00421">
    <property type="entry name" value="HTH_LUXR"/>
    <property type="match status" value="1"/>
</dbReference>
<dbReference type="SUPFAM" id="SSF52172">
    <property type="entry name" value="CheY-like"/>
    <property type="match status" value="1"/>
</dbReference>
<evidence type="ECO:0000259" key="4">
    <source>
        <dbReference type="PROSITE" id="PS50043"/>
    </source>
</evidence>
<dbReference type="InterPro" id="IPR001789">
    <property type="entry name" value="Sig_transdc_resp-reg_receiver"/>
</dbReference>
<dbReference type="CDD" id="cd06170">
    <property type="entry name" value="LuxR_C_like"/>
    <property type="match status" value="1"/>
</dbReference>
<dbReference type="STRING" id="93220.A6P55_18785"/>
<reference evidence="6 7" key="1">
    <citation type="submission" date="2018-06" db="EMBL/GenBank/DDBJ databases">
        <authorList>
            <consortium name="Pathogen Informatics"/>
            <person name="Doyle S."/>
        </authorList>
    </citation>
    <scope>NUCLEOTIDE SEQUENCE [LARGE SCALE GENOMIC DNA]</scope>
    <source>
        <strain evidence="6 7">NCTC13160</strain>
    </source>
</reference>
<proteinExistence type="predicted"/>
<dbReference type="InterPro" id="IPR011006">
    <property type="entry name" value="CheY-like_superfamily"/>
</dbReference>
<keyword evidence="1 3" id="KW-0597">Phosphoprotein</keyword>